<gene>
    <name evidence="1" type="ORF">NSU_3482</name>
</gene>
<dbReference type="SUPFAM" id="SSF110296">
    <property type="entry name" value="Oligoxyloglucan reducing end-specific cellobiohydrolase"/>
    <property type="match status" value="1"/>
</dbReference>
<dbReference type="Proteomes" id="UP000004030">
    <property type="component" value="Unassembled WGS sequence"/>
</dbReference>
<evidence type="ECO:0000313" key="2">
    <source>
        <dbReference type="Proteomes" id="UP000004030"/>
    </source>
</evidence>
<dbReference type="AlphaFoldDB" id="G6EGE8"/>
<dbReference type="InterPro" id="IPR052025">
    <property type="entry name" value="Xyloglucanase_GH74"/>
</dbReference>
<reference evidence="1 2" key="1">
    <citation type="journal article" date="2012" name="J. Bacteriol.">
        <title>Genome sequence of benzo(a)pyrene-degrading bacterium Novosphingobium pentaromativorans US6-1.</title>
        <authorList>
            <person name="Luo Y.R."/>
            <person name="Kang S.G."/>
            <person name="Kim S.J."/>
            <person name="Kim M.R."/>
            <person name="Li N."/>
            <person name="Lee J.H."/>
            <person name="Kwon K.K."/>
        </authorList>
    </citation>
    <scope>NUCLEOTIDE SEQUENCE [LARGE SCALE GENOMIC DNA]</scope>
    <source>
        <strain evidence="1 2">US6-1</strain>
    </source>
</reference>
<dbReference type="EMBL" id="AGFM01000055">
    <property type="protein sequence ID" value="EHJ59599.1"/>
    <property type="molecule type" value="Genomic_DNA"/>
</dbReference>
<dbReference type="RefSeq" id="WP_007014390.1">
    <property type="nucleotide sequence ID" value="NZ_AGFM01000055.1"/>
</dbReference>
<comment type="caution">
    <text evidence="1">The sequence shown here is derived from an EMBL/GenBank/DDBJ whole genome shotgun (WGS) entry which is preliminary data.</text>
</comment>
<keyword evidence="2" id="KW-1185">Reference proteome</keyword>
<sequence length="352" mass="38536">MTETFKVYVGSMGSGVFMSDNGGRSFYQAAQKMAVAPWGAWIDVRAVEVSPHDPTHILAGSHIGVHLSEDGGKSFEFISSPFNYKQVWSVSWHPDDPNILFAGIAGWDTDYPLFRSTDRGKSWQQLPMYVPAFTPPIGASHVTRIQIDPASHDTIWATCEIYGTLVSHDRGDSWTKIRPLGDHVLFGDNHGVALSADGKVYITSPCGVFISTDRGSTFRRHIFPDIYPSDDNGWLPAPVELKRKLGLTQYVRHIALKPDETDVVYACTGDTTPGRAGLLQRSRDAGQSWDPCEFPTPANSHVSTVAVHPAVPHVVVCASLYGQIFVSTDGGDKFFKSEQEFGEIRGLAIGPA</sequence>
<accession>G6EGE8</accession>
<dbReference type="eggNOG" id="COG4447">
    <property type="taxonomic scope" value="Bacteria"/>
</dbReference>
<dbReference type="GO" id="GO:0010411">
    <property type="term" value="P:xyloglucan metabolic process"/>
    <property type="evidence" value="ECO:0007669"/>
    <property type="project" value="TreeGrafter"/>
</dbReference>
<organism evidence="1 2">
    <name type="scientific">Novosphingobium pentaromativorans US6-1</name>
    <dbReference type="NCBI Taxonomy" id="1088721"/>
    <lineage>
        <taxon>Bacteria</taxon>
        <taxon>Pseudomonadati</taxon>
        <taxon>Pseudomonadota</taxon>
        <taxon>Alphaproteobacteria</taxon>
        <taxon>Sphingomonadales</taxon>
        <taxon>Sphingomonadaceae</taxon>
        <taxon>Novosphingobium</taxon>
    </lineage>
</organism>
<proteinExistence type="predicted"/>
<dbReference type="PATRIC" id="fig|1088721.3.peg.3436"/>
<name>G6EGE8_9SPHN</name>
<dbReference type="OrthoDB" id="9764804at2"/>
<dbReference type="Gene3D" id="2.130.10.10">
    <property type="entry name" value="YVTN repeat-like/Quinoprotein amine dehydrogenase"/>
    <property type="match status" value="3"/>
</dbReference>
<protein>
    <submittedName>
        <fullName evidence="1">Uncharacterized protein</fullName>
    </submittedName>
</protein>
<dbReference type="InterPro" id="IPR015943">
    <property type="entry name" value="WD40/YVTN_repeat-like_dom_sf"/>
</dbReference>
<dbReference type="KEGG" id="npn:JI59_21595"/>
<dbReference type="PANTHER" id="PTHR43739:SF5">
    <property type="entry name" value="EXO-ALPHA-SIALIDASE"/>
    <property type="match status" value="1"/>
</dbReference>
<dbReference type="PANTHER" id="PTHR43739">
    <property type="entry name" value="XYLOGLUCANASE (EUROFUNG)"/>
    <property type="match status" value="1"/>
</dbReference>
<evidence type="ECO:0000313" key="1">
    <source>
        <dbReference type="EMBL" id="EHJ59599.1"/>
    </source>
</evidence>
<dbReference type="CDD" id="cd15482">
    <property type="entry name" value="Sialidase_non-viral"/>
    <property type="match status" value="1"/>
</dbReference>